<accession>A0ABN7V846</accession>
<gene>
    <name evidence="1" type="ORF">GMARGA_LOCUS14795</name>
</gene>
<evidence type="ECO:0000313" key="1">
    <source>
        <dbReference type="EMBL" id="CAG8735395.1"/>
    </source>
</evidence>
<protein>
    <submittedName>
        <fullName evidence="1">4265_t:CDS:1</fullName>
    </submittedName>
</protein>
<keyword evidence="2" id="KW-1185">Reference proteome</keyword>
<reference evidence="1 2" key="1">
    <citation type="submission" date="2021-06" db="EMBL/GenBank/DDBJ databases">
        <authorList>
            <person name="Kallberg Y."/>
            <person name="Tangrot J."/>
            <person name="Rosling A."/>
        </authorList>
    </citation>
    <scope>NUCLEOTIDE SEQUENCE [LARGE SCALE GENOMIC DNA]</scope>
    <source>
        <strain evidence="1 2">120-4 pot B 10/14</strain>
    </source>
</reference>
<organism evidence="1 2">
    <name type="scientific">Gigaspora margarita</name>
    <dbReference type="NCBI Taxonomy" id="4874"/>
    <lineage>
        <taxon>Eukaryota</taxon>
        <taxon>Fungi</taxon>
        <taxon>Fungi incertae sedis</taxon>
        <taxon>Mucoromycota</taxon>
        <taxon>Glomeromycotina</taxon>
        <taxon>Glomeromycetes</taxon>
        <taxon>Diversisporales</taxon>
        <taxon>Gigasporaceae</taxon>
        <taxon>Gigaspora</taxon>
    </lineage>
</organism>
<comment type="caution">
    <text evidence="1">The sequence shown here is derived from an EMBL/GenBank/DDBJ whole genome shotgun (WGS) entry which is preliminary data.</text>
</comment>
<proteinExistence type="predicted"/>
<name>A0ABN7V846_GIGMA</name>
<dbReference type="EMBL" id="CAJVQB010009953">
    <property type="protein sequence ID" value="CAG8735395.1"/>
    <property type="molecule type" value="Genomic_DNA"/>
</dbReference>
<evidence type="ECO:0000313" key="2">
    <source>
        <dbReference type="Proteomes" id="UP000789901"/>
    </source>
</evidence>
<sequence>MAEDIKKEVGNDYNGKEDFEIDVKNKDGFIEPWASEIEEENVPKVGTFQN</sequence>
<dbReference type="Proteomes" id="UP000789901">
    <property type="component" value="Unassembled WGS sequence"/>
</dbReference>